<dbReference type="SUPFAM" id="SSF46894">
    <property type="entry name" value="C-terminal effector domain of the bipartite response regulators"/>
    <property type="match status" value="1"/>
</dbReference>
<dbReference type="InterPro" id="IPR036388">
    <property type="entry name" value="WH-like_DNA-bd_sf"/>
</dbReference>
<reference evidence="5" key="1">
    <citation type="submission" date="2018-10" db="EMBL/GenBank/DDBJ databases">
        <title>Acidithiobacillus sulfuriphilus sp. nov.: an extremely acidophilic sulfur-oxidizing chemolithotroph isolated from a neutral pH environment.</title>
        <authorList>
            <person name="Falagan C."/>
            <person name="Moya-Beltran A."/>
            <person name="Quatrini R."/>
            <person name="Johnson D.B."/>
        </authorList>
    </citation>
    <scope>NUCLEOTIDE SEQUENCE [LARGE SCALE GENOMIC DNA]</scope>
    <source>
        <strain evidence="5">CJ-2</strain>
    </source>
</reference>
<feature type="domain" description="Bacterial transcriptional activator" evidence="4">
    <location>
        <begin position="105"/>
        <end position="244"/>
    </location>
</feature>
<accession>A0A3M8QSP9</accession>
<dbReference type="EMBL" id="RIZI01000190">
    <property type="protein sequence ID" value="RNF58661.1"/>
    <property type="molecule type" value="Genomic_DNA"/>
</dbReference>
<dbReference type="Pfam" id="PF03704">
    <property type="entry name" value="BTAD"/>
    <property type="match status" value="1"/>
</dbReference>
<dbReference type="InterPro" id="IPR041664">
    <property type="entry name" value="AAA_16"/>
</dbReference>
<proteinExistence type="predicted"/>
<dbReference type="SUPFAM" id="SSF55073">
    <property type="entry name" value="Nucleotide cyclase"/>
    <property type="match status" value="1"/>
</dbReference>
<dbReference type="GO" id="GO:0006355">
    <property type="term" value="P:regulation of DNA-templated transcription"/>
    <property type="evidence" value="ECO:0007669"/>
    <property type="project" value="InterPro"/>
</dbReference>
<dbReference type="RefSeq" id="WP_123105534.1">
    <property type="nucleotide sequence ID" value="NZ_CP127527.1"/>
</dbReference>
<dbReference type="Pfam" id="PF13191">
    <property type="entry name" value="AAA_16"/>
    <property type="match status" value="1"/>
</dbReference>
<dbReference type="SUPFAM" id="SSF48452">
    <property type="entry name" value="TPR-like"/>
    <property type="match status" value="1"/>
</dbReference>
<dbReference type="Gene3D" id="3.40.50.300">
    <property type="entry name" value="P-loop containing nucleotide triphosphate hydrolases"/>
    <property type="match status" value="1"/>
</dbReference>
<evidence type="ECO:0000256" key="3">
    <source>
        <dbReference type="SAM" id="MobiDB-lite"/>
    </source>
</evidence>
<dbReference type="Gene3D" id="1.10.10.10">
    <property type="entry name" value="Winged helix-like DNA-binding domain superfamily/Winged helix DNA-binding domain"/>
    <property type="match status" value="1"/>
</dbReference>
<dbReference type="InterPro" id="IPR029787">
    <property type="entry name" value="Nucleotide_cyclase"/>
</dbReference>
<feature type="region of interest" description="Disordered" evidence="3">
    <location>
        <begin position="923"/>
        <end position="951"/>
    </location>
</feature>
<evidence type="ECO:0000256" key="1">
    <source>
        <dbReference type="ARBA" id="ARBA00022741"/>
    </source>
</evidence>
<dbReference type="SMART" id="SM01043">
    <property type="entry name" value="BTAD"/>
    <property type="match status" value="1"/>
</dbReference>
<dbReference type="PANTHER" id="PTHR16305:SF28">
    <property type="entry name" value="GUANYLATE CYCLASE DOMAIN-CONTAINING PROTEIN"/>
    <property type="match status" value="1"/>
</dbReference>
<dbReference type="OrthoDB" id="9816555at2"/>
<dbReference type="InterPro" id="IPR027417">
    <property type="entry name" value="P-loop_NTPase"/>
</dbReference>
<comment type="caution">
    <text evidence="5">The sequence shown here is derived from an EMBL/GenBank/DDBJ whole genome shotgun (WGS) entry which is preliminary data.</text>
</comment>
<dbReference type="InterPro" id="IPR016032">
    <property type="entry name" value="Sig_transdc_resp-reg_C-effctor"/>
</dbReference>
<feature type="compositionally biased region" description="Basic and acidic residues" evidence="3">
    <location>
        <begin position="941"/>
        <end position="951"/>
    </location>
</feature>
<dbReference type="GO" id="GO:0005737">
    <property type="term" value="C:cytoplasm"/>
    <property type="evidence" value="ECO:0007669"/>
    <property type="project" value="TreeGrafter"/>
</dbReference>
<dbReference type="GO" id="GO:0003677">
    <property type="term" value="F:DNA binding"/>
    <property type="evidence" value="ECO:0007669"/>
    <property type="project" value="InterPro"/>
</dbReference>
<evidence type="ECO:0000256" key="2">
    <source>
        <dbReference type="ARBA" id="ARBA00022840"/>
    </source>
</evidence>
<protein>
    <recommendedName>
        <fullName evidence="4">Bacterial transcriptional activator domain-containing protein</fullName>
    </recommendedName>
</protein>
<dbReference type="GO" id="GO:0004016">
    <property type="term" value="F:adenylate cyclase activity"/>
    <property type="evidence" value="ECO:0007669"/>
    <property type="project" value="TreeGrafter"/>
</dbReference>
<sequence>MRDDMGIRIHLLGKMHVEVFGQACSFPYRQVRYLLAYLAMERQMVPRSLLAQTLWPGVGADVAAGGLRQALHNLRRSLNTKNTNEPVIVASRLEVGLHPQAKIWIDIHAIKEHVEKGRIHPLRKILLSSPAQFLAEEEPNGHRWNAWVKKHRDGFEQVLDAAFHLVLQSDKESSSTDELLDWAARWARWRPLADAPQCAMAELLLEAGRPQEAAQQLARYRKELAERLGRKPEPECLELHNRAQFLCEGRDRRKSGGRGKDGPMAVASPAGSFHRYFVWIIAVGPQGPESEDGLGGVDEHLNLCFDMAKKIARDYGGFPSVTAKGWIEIRFGLENQQEDVIQAVRAAFALRQAVPQGHSPYIGLHCGKLMVDATFSIFIGDVGEKAASVALRDRSGQGVVLSAEAWAILRNHRQIRAEVEKLGNVGAPVAGEPAYRLKSHQVFPELPGRAKFVGRKEELAMIRAQAAQVLDERSGRMIWVLGEAGIGKSRLVMEAGAIIPGEMAKVVYRCSFQQQRTLLYPMANLIREFFALSGVARPAGAQRLREGLARFEVADPDIVRIWTVWLGLADQETPAGSAAMGDKETLMESLLDILPRFLSHGPRLLMLEDFHWADMGSMELVARFLENLANLPVLLLLTTRHRLPTLEGIASSESFLDLGPLAQAASLAMLRSIHGEAREDDLAIVERSAGVPLYLEALASDVLPKARSGLGVADIPTPPADLFLILDATVSIGRLYLDVLQAAAVIGEVFTQDCVLALLPGKTAAEFAEASAFLTKHRIWERRQGGIVFRHMLVRDAVYDGIPASRRKHLHAAAAECFSAMEQGVDPAYLGWHYLHADVPVAAVQWLLVAAKRSFALGWPAQSAALYREVIQFMLRSPVAAKTGWPDRADLAEALPLLEGEADLPADLQRRLDALLEILPATADRGDSGNAGRRRRKSARRSHDDKELTVS</sequence>
<keyword evidence="2" id="KW-0067">ATP-binding</keyword>
<dbReference type="AlphaFoldDB" id="A0A3M8QSP9"/>
<dbReference type="PANTHER" id="PTHR16305">
    <property type="entry name" value="TESTICULAR SOLUBLE ADENYLYL CYCLASE"/>
    <property type="match status" value="1"/>
</dbReference>
<evidence type="ECO:0000313" key="5">
    <source>
        <dbReference type="EMBL" id="RNF58661.1"/>
    </source>
</evidence>
<dbReference type="InterPro" id="IPR011990">
    <property type="entry name" value="TPR-like_helical_dom_sf"/>
</dbReference>
<name>A0A3M8QSP9_9PROT</name>
<dbReference type="InterPro" id="IPR005158">
    <property type="entry name" value="BTAD"/>
</dbReference>
<keyword evidence="1" id="KW-0547">Nucleotide-binding</keyword>
<evidence type="ECO:0000259" key="4">
    <source>
        <dbReference type="SMART" id="SM01043"/>
    </source>
</evidence>
<organism evidence="5">
    <name type="scientific">Acidithiobacillus sulfuriphilus</name>
    <dbReference type="NCBI Taxonomy" id="1867749"/>
    <lineage>
        <taxon>Bacteria</taxon>
        <taxon>Pseudomonadati</taxon>
        <taxon>Pseudomonadota</taxon>
        <taxon>Acidithiobacillia</taxon>
        <taxon>Acidithiobacillales</taxon>
        <taxon>Acidithiobacillaceae</taxon>
        <taxon>Acidithiobacillus</taxon>
    </lineage>
</organism>
<dbReference type="Gene3D" id="1.25.40.10">
    <property type="entry name" value="Tetratricopeptide repeat domain"/>
    <property type="match status" value="1"/>
</dbReference>
<gene>
    <name evidence="5" type="ORF">EC580_12445</name>
</gene>
<dbReference type="GO" id="GO:0005524">
    <property type="term" value="F:ATP binding"/>
    <property type="evidence" value="ECO:0007669"/>
    <property type="project" value="UniProtKB-KW"/>
</dbReference>
<dbReference type="SUPFAM" id="SSF52540">
    <property type="entry name" value="P-loop containing nucleoside triphosphate hydrolases"/>
    <property type="match status" value="1"/>
</dbReference>